<evidence type="ECO:0000313" key="2">
    <source>
        <dbReference type="EMBL" id="RZR73457.1"/>
    </source>
</evidence>
<feature type="region of interest" description="Disordered" evidence="1">
    <location>
        <begin position="1"/>
        <end position="23"/>
    </location>
</feature>
<feature type="compositionally biased region" description="Polar residues" evidence="1">
    <location>
        <begin position="8"/>
        <end position="22"/>
    </location>
</feature>
<name>A0A445MGP8_ENSVE</name>
<proteinExistence type="predicted"/>
<dbReference type="EMBL" id="KV875923">
    <property type="protein sequence ID" value="RZR73457.1"/>
    <property type="molecule type" value="Genomic_DNA"/>
</dbReference>
<sequence>MDPHNGVQAASTRGASRWNSRSAGVDARAITLMRVFLTSLGCSYKIRAPGWWVPGDVPPTIKLWLIERVKSGVLLERWSFFSF</sequence>
<protein>
    <submittedName>
        <fullName evidence="2">Uncharacterized protein</fullName>
    </submittedName>
</protein>
<accession>A0A445MGP8</accession>
<evidence type="ECO:0000256" key="1">
    <source>
        <dbReference type="SAM" id="MobiDB-lite"/>
    </source>
</evidence>
<organism evidence="2">
    <name type="scientific">Ensete ventricosum</name>
    <name type="common">Abyssinian banana</name>
    <name type="synonym">Musa ensete</name>
    <dbReference type="NCBI Taxonomy" id="4639"/>
    <lineage>
        <taxon>Eukaryota</taxon>
        <taxon>Viridiplantae</taxon>
        <taxon>Streptophyta</taxon>
        <taxon>Embryophyta</taxon>
        <taxon>Tracheophyta</taxon>
        <taxon>Spermatophyta</taxon>
        <taxon>Magnoliopsida</taxon>
        <taxon>Liliopsida</taxon>
        <taxon>Zingiberales</taxon>
        <taxon>Musaceae</taxon>
        <taxon>Ensete</taxon>
    </lineage>
</organism>
<dbReference type="AlphaFoldDB" id="A0A445MGP8"/>
<reference evidence="2" key="1">
    <citation type="journal article" date="2018" name="Data Brief">
        <title>Genome sequence data from 17 accessions of Ensete ventricosum, a staple food crop for millions in Ethiopia.</title>
        <authorList>
            <person name="Yemataw Z."/>
            <person name="Muzemil S."/>
            <person name="Ambachew D."/>
            <person name="Tripathi L."/>
            <person name="Tesfaye K."/>
            <person name="Chala A."/>
            <person name="Farbos A."/>
            <person name="O'Neill P."/>
            <person name="Moore K."/>
            <person name="Grant M."/>
            <person name="Studholme D.J."/>
        </authorList>
    </citation>
    <scope>NUCLEOTIDE SEQUENCE [LARGE SCALE GENOMIC DNA]</scope>
    <source>
        <tissue evidence="2">Leaf</tissue>
    </source>
</reference>
<gene>
    <name evidence="2" type="ORF">BHM03_00024574</name>
</gene>
<dbReference type="Proteomes" id="UP000290560">
    <property type="component" value="Unassembled WGS sequence"/>
</dbReference>